<dbReference type="PANTHER" id="PTHR43400">
    <property type="entry name" value="FUMARATE REDUCTASE"/>
    <property type="match status" value="1"/>
</dbReference>
<comment type="cofactor">
    <cofactor evidence="1">
        <name>FAD</name>
        <dbReference type="ChEBI" id="CHEBI:57692"/>
    </cofactor>
</comment>
<evidence type="ECO:0000313" key="7">
    <source>
        <dbReference type="Proteomes" id="UP000184267"/>
    </source>
</evidence>
<dbReference type="Gene3D" id="3.90.700.10">
    <property type="entry name" value="Succinate dehydrogenase/fumarate reductase flavoprotein, catalytic domain"/>
    <property type="match status" value="1"/>
</dbReference>
<name>A0A1M2VZ14_TRAPU</name>
<organism evidence="6 7">
    <name type="scientific">Trametes pubescens</name>
    <name type="common">White-rot fungus</name>
    <dbReference type="NCBI Taxonomy" id="154538"/>
    <lineage>
        <taxon>Eukaryota</taxon>
        <taxon>Fungi</taxon>
        <taxon>Dikarya</taxon>
        <taxon>Basidiomycota</taxon>
        <taxon>Agaricomycotina</taxon>
        <taxon>Agaricomycetes</taxon>
        <taxon>Polyporales</taxon>
        <taxon>Polyporaceae</taxon>
        <taxon>Trametes</taxon>
    </lineage>
</organism>
<dbReference type="InterPro" id="IPR036188">
    <property type="entry name" value="FAD/NAD-bd_sf"/>
</dbReference>
<dbReference type="OMA" id="WGGMSLK"/>
<evidence type="ECO:0000313" key="6">
    <source>
        <dbReference type="EMBL" id="OJT12828.1"/>
    </source>
</evidence>
<dbReference type="Gene3D" id="3.50.50.60">
    <property type="entry name" value="FAD/NAD(P)-binding domain"/>
    <property type="match status" value="1"/>
</dbReference>
<keyword evidence="3" id="KW-0274">FAD</keyword>
<keyword evidence="4" id="KW-0560">Oxidoreductase</keyword>
<dbReference type="InterPro" id="IPR003953">
    <property type="entry name" value="FAD-dep_OxRdtase_2_FAD-bd"/>
</dbReference>
<dbReference type="Pfam" id="PF00890">
    <property type="entry name" value="FAD_binding_2"/>
    <property type="match status" value="2"/>
</dbReference>
<evidence type="ECO:0000256" key="3">
    <source>
        <dbReference type="ARBA" id="ARBA00022827"/>
    </source>
</evidence>
<keyword evidence="2" id="KW-0285">Flavoprotein</keyword>
<dbReference type="OrthoDB" id="7777654at2759"/>
<comment type="caution">
    <text evidence="6">The sequence shown here is derived from an EMBL/GenBank/DDBJ whole genome shotgun (WGS) entry which is preliminary data.</text>
</comment>
<dbReference type="SUPFAM" id="SSF51905">
    <property type="entry name" value="FAD/NAD(P)-binding domain"/>
    <property type="match status" value="1"/>
</dbReference>
<feature type="domain" description="FAD-dependent oxidoreductase 2 FAD-binding" evidence="5">
    <location>
        <begin position="18"/>
        <end position="51"/>
    </location>
</feature>
<reference evidence="6 7" key="1">
    <citation type="submission" date="2016-10" db="EMBL/GenBank/DDBJ databases">
        <title>Genome sequence of the basidiomycete white-rot fungus Trametes pubescens.</title>
        <authorList>
            <person name="Makela M.R."/>
            <person name="Granchi Z."/>
            <person name="Peng M."/>
            <person name="De Vries R.P."/>
            <person name="Grigoriev I."/>
            <person name="Riley R."/>
            <person name="Hilden K."/>
        </authorList>
    </citation>
    <scope>NUCLEOTIDE SEQUENCE [LARGE SCALE GENOMIC DNA]</scope>
    <source>
        <strain evidence="6 7">FBCC735</strain>
    </source>
</reference>
<dbReference type="STRING" id="154538.A0A1M2VZ14"/>
<dbReference type="AlphaFoldDB" id="A0A1M2VZ14"/>
<dbReference type="InterPro" id="IPR027477">
    <property type="entry name" value="Succ_DH/fumarate_Rdtase_cat_sf"/>
</dbReference>
<dbReference type="SUPFAM" id="SSF56425">
    <property type="entry name" value="Succinate dehydrogenase/fumarate reductase flavoprotein, catalytic domain"/>
    <property type="match status" value="1"/>
</dbReference>
<dbReference type="PANTHER" id="PTHR43400:SF7">
    <property type="entry name" value="FAD-DEPENDENT OXIDOREDUCTASE 2 FAD BINDING DOMAIN-CONTAINING PROTEIN"/>
    <property type="match status" value="1"/>
</dbReference>
<dbReference type="InterPro" id="IPR050315">
    <property type="entry name" value="FAD-oxidoreductase_2"/>
</dbReference>
<evidence type="ECO:0000256" key="2">
    <source>
        <dbReference type="ARBA" id="ARBA00022630"/>
    </source>
</evidence>
<dbReference type="Proteomes" id="UP000184267">
    <property type="component" value="Unassembled WGS sequence"/>
</dbReference>
<evidence type="ECO:0000256" key="1">
    <source>
        <dbReference type="ARBA" id="ARBA00001974"/>
    </source>
</evidence>
<dbReference type="NCBIfam" id="NF006130">
    <property type="entry name" value="PRK08274.1"/>
    <property type="match status" value="1"/>
</dbReference>
<evidence type="ECO:0000256" key="4">
    <source>
        <dbReference type="ARBA" id="ARBA00023002"/>
    </source>
</evidence>
<dbReference type="EMBL" id="MNAD01000447">
    <property type="protein sequence ID" value="OJT12828.1"/>
    <property type="molecule type" value="Genomic_DNA"/>
</dbReference>
<proteinExistence type="predicted"/>
<feature type="domain" description="FAD-dependent oxidoreductase 2 FAD-binding" evidence="5">
    <location>
        <begin position="96"/>
        <end position="503"/>
    </location>
</feature>
<evidence type="ECO:0000259" key="5">
    <source>
        <dbReference type="Pfam" id="PF00890"/>
    </source>
</evidence>
<sequence length="526" mass="55947">MSADANPQQAQEQEHRYDCIVVGSGHAGSCAALSARDAGCARVLIIDKCPPEWVGGNGFFTAGAHRTTHHGVRDLLPIVQNVSAEAAANIDMDPYTAEDFTRDIMRLGNGRSDPLVVKAVVDGSRGAVQWLAERAKVPFILSFNRQAYLVNGRHVFWGGLVLSVEDGGKGLIAAHCAALQAAGVETWFNTAATELLVEGDAIAGVIVKKEGVTVKLRAPAVILACGGFEANKDLRGKNLGVEWERAKVRGTPYNTGDGLALAQRIGARLTGDFAGCHSTCWDANAPADRGDRVLSNQFTKSGYPLGLMLNARGARFVDEGADFRNYTYAKFGRAILAQPGGVAFQLWDAEVAGWLRKEEYADDVVERITADSVEALAEKLAGKGLEDREAFVQTVARYNEAVHAFRAEHPEKEWDPAVKDGMSTQSRTLKLELPKSNWALPIEKPPFLAVKVACGITFTFGGLAIDPDTAGVLSDATGKPIRGLFCTGELVGGLFYGNYPGGSGLTGGAVFGRKAGEGAARLTSAV</sequence>
<keyword evidence="7" id="KW-1185">Reference proteome</keyword>
<dbReference type="GO" id="GO:0016491">
    <property type="term" value="F:oxidoreductase activity"/>
    <property type="evidence" value="ECO:0007669"/>
    <property type="project" value="UniProtKB-KW"/>
</dbReference>
<gene>
    <name evidence="6" type="ORF">TRAPUB_10663</name>
</gene>
<accession>A0A1M2VZ14</accession>
<protein>
    <submittedName>
        <fullName evidence="6">Fumarate reductase flavoprotein subunit</fullName>
    </submittedName>
</protein>